<evidence type="ECO:0000259" key="7">
    <source>
        <dbReference type="Pfam" id="PF00590"/>
    </source>
</evidence>
<dbReference type="InterPro" id="IPR018063">
    <property type="entry name" value="SAM_MeTrfase_RsmI_CS"/>
</dbReference>
<dbReference type="PANTHER" id="PTHR46111">
    <property type="entry name" value="RIBOSOMAL RNA SMALL SUBUNIT METHYLTRANSFERASE I"/>
    <property type="match status" value="1"/>
</dbReference>
<evidence type="ECO:0000256" key="2">
    <source>
        <dbReference type="ARBA" id="ARBA00022552"/>
    </source>
</evidence>
<dbReference type="EMBL" id="CP031023">
    <property type="protein sequence ID" value="AZA15679.1"/>
    <property type="molecule type" value="Genomic_DNA"/>
</dbReference>
<name>A0A061C1Y8_LACDL</name>
<dbReference type="PROSITE" id="PS01296">
    <property type="entry name" value="RSMI"/>
    <property type="match status" value="1"/>
</dbReference>
<comment type="function">
    <text evidence="6">Catalyzes the 2'-O-methylation of the ribose of cytidine 1402 (C1402) in 16S rRNA.</text>
</comment>
<evidence type="ECO:0000256" key="6">
    <source>
        <dbReference type="HAMAP-Rule" id="MF_01877"/>
    </source>
</evidence>
<sequence>MQTQHSYANDQQGKLYLVPTPIGNLEDITIRAKRILEEADYIAAEDTRTSGIMLDRLGIHNKMVAFHKFNSKEKAPELVKLMQEGATIAEISDAGMPVISDPGYILVQECIKSNVPVVPLPGPSAFATALIASGFDGQPFTYYGFLPRKASQQRPFLEEINASRATSIFYEAPHRLLKTLEQMLEVLPGGRQVVCARELTKIHEEFIRGSLEEVIQHFKEVDPRGEFVVLVSPNTEEKPLDWADLVKLVKEQVAQGVSKKDAIKQVAKSQGVSKNELYDRYHQEGAK</sequence>
<evidence type="ECO:0000256" key="4">
    <source>
        <dbReference type="ARBA" id="ARBA00022679"/>
    </source>
</evidence>
<dbReference type="HAMAP" id="MF_01877">
    <property type="entry name" value="16SrRNA_methyltr_I"/>
    <property type="match status" value="1"/>
</dbReference>
<dbReference type="PANTHER" id="PTHR46111:SF1">
    <property type="entry name" value="RIBOSOMAL RNA SMALL SUBUNIT METHYLTRANSFERASE I"/>
    <property type="match status" value="1"/>
</dbReference>
<proteinExistence type="inferred from homology"/>
<dbReference type="CDD" id="cd11648">
    <property type="entry name" value="RsmI"/>
    <property type="match status" value="1"/>
</dbReference>
<organism evidence="8">
    <name type="scientific">Lactobacillus delbrueckii subsp. lactis</name>
    <dbReference type="NCBI Taxonomy" id="29397"/>
    <lineage>
        <taxon>Bacteria</taxon>
        <taxon>Bacillati</taxon>
        <taxon>Bacillota</taxon>
        <taxon>Bacilli</taxon>
        <taxon>Lactobacillales</taxon>
        <taxon>Lactobacillaceae</taxon>
        <taxon>Lactobacillus</taxon>
    </lineage>
</organism>
<dbReference type="RefSeq" id="WP_035162528.1">
    <property type="nucleotide sequence ID" value="NZ_BJLK01000008.1"/>
</dbReference>
<keyword evidence="5 6" id="KW-0949">S-adenosyl-L-methionine</keyword>
<dbReference type="InterPro" id="IPR008189">
    <property type="entry name" value="rRNA_ssu_MeTfrase_I"/>
</dbReference>
<comment type="catalytic activity">
    <reaction evidence="6">
        <text>cytidine(1402) in 16S rRNA + S-adenosyl-L-methionine = 2'-O-methylcytidine(1402) in 16S rRNA + S-adenosyl-L-homocysteine + H(+)</text>
        <dbReference type="Rhea" id="RHEA:42924"/>
        <dbReference type="Rhea" id="RHEA-COMP:10285"/>
        <dbReference type="Rhea" id="RHEA-COMP:10286"/>
        <dbReference type="ChEBI" id="CHEBI:15378"/>
        <dbReference type="ChEBI" id="CHEBI:57856"/>
        <dbReference type="ChEBI" id="CHEBI:59789"/>
        <dbReference type="ChEBI" id="CHEBI:74495"/>
        <dbReference type="ChEBI" id="CHEBI:82748"/>
        <dbReference type="EC" id="2.1.1.198"/>
    </reaction>
</comment>
<dbReference type="Gene3D" id="3.40.1010.10">
    <property type="entry name" value="Cobalt-precorrin-4 Transmethylase, Domain 1"/>
    <property type="match status" value="1"/>
</dbReference>
<dbReference type="OrthoDB" id="9809084at2"/>
<comment type="subcellular location">
    <subcellularLocation>
        <location evidence="6">Cytoplasm</location>
    </subcellularLocation>
</comment>
<keyword evidence="1 6" id="KW-0963">Cytoplasm</keyword>
<dbReference type="Gene3D" id="3.30.950.10">
    <property type="entry name" value="Methyltransferase, Cobalt-precorrin-4 Transmethylase, Domain 2"/>
    <property type="match status" value="1"/>
</dbReference>
<keyword evidence="4 6" id="KW-0808">Transferase</keyword>
<dbReference type="SUPFAM" id="SSF53790">
    <property type="entry name" value="Tetrapyrrole methylase"/>
    <property type="match status" value="1"/>
</dbReference>
<dbReference type="GO" id="GO:0005737">
    <property type="term" value="C:cytoplasm"/>
    <property type="evidence" value="ECO:0007669"/>
    <property type="project" value="UniProtKB-SubCell"/>
</dbReference>
<keyword evidence="2 6" id="KW-0698">rRNA processing</keyword>
<dbReference type="NCBIfam" id="TIGR00096">
    <property type="entry name" value="16S rRNA (cytidine(1402)-2'-O)-methyltransferase"/>
    <property type="match status" value="1"/>
</dbReference>
<dbReference type="Pfam" id="PF00590">
    <property type="entry name" value="TP_methylase"/>
    <property type="match status" value="1"/>
</dbReference>
<dbReference type="InterPro" id="IPR014776">
    <property type="entry name" value="4pyrrole_Mease_sub2"/>
</dbReference>
<keyword evidence="3 6" id="KW-0489">Methyltransferase</keyword>
<dbReference type="FunFam" id="3.40.1010.10:FF:000007">
    <property type="entry name" value="Ribosomal RNA small subunit methyltransferase I"/>
    <property type="match status" value="1"/>
</dbReference>
<dbReference type="InterPro" id="IPR035996">
    <property type="entry name" value="4pyrrol_Methylase_sf"/>
</dbReference>
<dbReference type="InterPro" id="IPR014777">
    <property type="entry name" value="4pyrrole_Mease_sub1"/>
</dbReference>
<gene>
    <name evidence="6 8" type="primary">rsmI</name>
    <name evidence="8" type="ORF">DQL93_03180</name>
</gene>
<dbReference type="AlphaFoldDB" id="A0A061C1Y8"/>
<dbReference type="FunFam" id="3.30.950.10:FF:000002">
    <property type="entry name" value="Ribosomal RNA small subunit methyltransferase I"/>
    <property type="match status" value="1"/>
</dbReference>
<dbReference type="PIRSF" id="PIRSF005917">
    <property type="entry name" value="MTase_YraL"/>
    <property type="match status" value="1"/>
</dbReference>
<evidence type="ECO:0000313" key="8">
    <source>
        <dbReference type="EMBL" id="AZA15679.1"/>
    </source>
</evidence>
<reference evidence="8" key="1">
    <citation type="submission" date="2018-07" db="EMBL/GenBank/DDBJ databases">
        <authorList>
            <person name="Somerville V."/>
        </authorList>
    </citation>
    <scope>NUCLEOTIDE SEQUENCE</scope>
    <source>
        <strain evidence="8">NWC_2_2</strain>
    </source>
</reference>
<comment type="similarity">
    <text evidence="6">Belongs to the methyltransferase superfamily. RsmI family.</text>
</comment>
<feature type="domain" description="Tetrapyrrole methylase" evidence="7">
    <location>
        <begin position="14"/>
        <end position="214"/>
    </location>
</feature>
<dbReference type="InterPro" id="IPR000878">
    <property type="entry name" value="4pyrrol_Mease"/>
</dbReference>
<dbReference type="EC" id="2.1.1.198" evidence="6"/>
<evidence type="ECO:0000256" key="1">
    <source>
        <dbReference type="ARBA" id="ARBA00022490"/>
    </source>
</evidence>
<accession>A0A061C1Y8</accession>
<evidence type="ECO:0000256" key="3">
    <source>
        <dbReference type="ARBA" id="ARBA00022603"/>
    </source>
</evidence>
<evidence type="ECO:0000256" key="5">
    <source>
        <dbReference type="ARBA" id="ARBA00022691"/>
    </source>
</evidence>
<protein>
    <recommendedName>
        <fullName evidence="6">Ribosomal RNA small subunit methyltransferase I</fullName>
        <ecNumber evidence="6">2.1.1.198</ecNumber>
    </recommendedName>
    <alternativeName>
        <fullName evidence="6">16S rRNA 2'-O-ribose C1402 methyltransferase</fullName>
    </alternativeName>
    <alternativeName>
        <fullName evidence="6">rRNA (cytidine-2'-O-)-methyltransferase RsmI</fullName>
    </alternativeName>
</protein>
<dbReference type="GO" id="GO:0070677">
    <property type="term" value="F:rRNA (cytosine-2'-O-)-methyltransferase activity"/>
    <property type="evidence" value="ECO:0007669"/>
    <property type="project" value="UniProtKB-UniRule"/>
</dbReference>